<organism evidence="1 2">
    <name type="scientific">Mycolicibacter hiberniae</name>
    <dbReference type="NCBI Taxonomy" id="29314"/>
    <lineage>
        <taxon>Bacteria</taxon>
        <taxon>Bacillati</taxon>
        <taxon>Actinomycetota</taxon>
        <taxon>Actinomycetes</taxon>
        <taxon>Mycobacteriales</taxon>
        <taxon>Mycobacteriaceae</taxon>
        <taxon>Mycolicibacter</taxon>
    </lineage>
</organism>
<evidence type="ECO:0000313" key="1">
    <source>
        <dbReference type="EMBL" id="BBZ22925.1"/>
    </source>
</evidence>
<proteinExistence type="predicted"/>
<protein>
    <submittedName>
        <fullName evidence="1">Uncharacterized protein</fullName>
    </submittedName>
</protein>
<dbReference type="AlphaFoldDB" id="A0A7I7X184"/>
<accession>A0A7I7X184</accession>
<name>A0A7I7X184_9MYCO</name>
<gene>
    <name evidence="1" type="ORF">MHIB_13430</name>
</gene>
<evidence type="ECO:0000313" key="2">
    <source>
        <dbReference type="Proteomes" id="UP000467260"/>
    </source>
</evidence>
<keyword evidence="2" id="KW-1185">Reference proteome</keyword>
<reference evidence="1 2" key="1">
    <citation type="journal article" date="2019" name="Emerg. Microbes Infect.">
        <title>Comprehensive subspecies identification of 175 nontuberculous mycobacteria species based on 7547 genomic profiles.</title>
        <authorList>
            <person name="Matsumoto Y."/>
            <person name="Kinjo T."/>
            <person name="Motooka D."/>
            <person name="Nabeya D."/>
            <person name="Jung N."/>
            <person name="Uechi K."/>
            <person name="Horii T."/>
            <person name="Iida T."/>
            <person name="Fujita J."/>
            <person name="Nakamura S."/>
        </authorList>
    </citation>
    <scope>NUCLEOTIDE SEQUENCE [LARGE SCALE GENOMIC DNA]</scope>
    <source>
        <strain evidence="1 2">JCM 13571</strain>
    </source>
</reference>
<dbReference type="KEGG" id="mhib:MHIB_13430"/>
<sequence length="181" mass="20025">MIPAAYPGESEWSRAVTTLTHALPWILAAGLATRVASWFGWLTSLDLAIAVVILGCQFATMAHLRSSHLCARCMDEVPADAPVQAERRKRVLWFSHQLATGIGICGLLVPAFAIAVIGDHFGSPEVHPVARIPLDVLVFTSLYSTWLHHRPRPWCPYCRDWDEDGDTEPSPDPPEFKTRTG</sequence>
<dbReference type="Proteomes" id="UP000467260">
    <property type="component" value="Chromosome"/>
</dbReference>
<dbReference type="EMBL" id="AP022609">
    <property type="protein sequence ID" value="BBZ22925.1"/>
    <property type="molecule type" value="Genomic_DNA"/>
</dbReference>